<keyword evidence="10" id="KW-1185">Reference proteome</keyword>
<dbReference type="AlphaFoldDB" id="A0A239MDH1"/>
<feature type="transmembrane region" description="Helical" evidence="8">
    <location>
        <begin position="224"/>
        <end position="242"/>
    </location>
</feature>
<feature type="transmembrane region" description="Helical" evidence="8">
    <location>
        <begin position="122"/>
        <end position="142"/>
    </location>
</feature>
<gene>
    <name evidence="9" type="ORF">SAMN05421757_11712</name>
</gene>
<feature type="transmembrane region" description="Helical" evidence="8">
    <location>
        <begin position="64"/>
        <end position="82"/>
    </location>
</feature>
<evidence type="ECO:0000256" key="2">
    <source>
        <dbReference type="ARBA" id="ARBA00010145"/>
    </source>
</evidence>
<evidence type="ECO:0000256" key="7">
    <source>
        <dbReference type="ARBA" id="ARBA00023136"/>
    </source>
</evidence>
<proteinExistence type="inferred from homology"/>
<dbReference type="InterPro" id="IPR038770">
    <property type="entry name" value="Na+/solute_symporter_sf"/>
</dbReference>
<keyword evidence="4" id="KW-1003">Cell membrane</keyword>
<evidence type="ECO:0000256" key="1">
    <source>
        <dbReference type="ARBA" id="ARBA00004651"/>
    </source>
</evidence>
<evidence type="ECO:0000256" key="4">
    <source>
        <dbReference type="ARBA" id="ARBA00022475"/>
    </source>
</evidence>
<dbReference type="Gene3D" id="1.20.1530.20">
    <property type="match status" value="1"/>
</dbReference>
<dbReference type="Proteomes" id="UP000198426">
    <property type="component" value="Unassembled WGS sequence"/>
</dbReference>
<protein>
    <submittedName>
        <fullName evidence="9">Uncharacterized protein</fullName>
    </submittedName>
</protein>
<evidence type="ECO:0000256" key="6">
    <source>
        <dbReference type="ARBA" id="ARBA00022989"/>
    </source>
</evidence>
<sequence length="299" mass="30854">MNVFISLLPDLGLILIGAMLKRAPGLGEAGWKAVDALNFRVLFPALIFSAASSARFTYGDLTVIGLGVWLIMGLGCGLAWLVRPLGPERFLDFAGLWQTSWRFNSAIAFVAASALAPDVRSMMAVAIGAAVPLANIMAISALSRGNALTFRQTVAQVVTNPFFLASVAGLLVSSSGLTVPAPVMEVPHRLAEAAIPVVLLSIGASLDARALARMDVFLAALNGIKLLALPAVTLVAAFLLGLPASQGATLVVFAALPTASAAHVLASVFGADRTIVATMIAQSTLLGCLTLPVWLALVG</sequence>
<evidence type="ECO:0000256" key="5">
    <source>
        <dbReference type="ARBA" id="ARBA00022692"/>
    </source>
</evidence>
<keyword evidence="5 8" id="KW-0812">Transmembrane</keyword>
<dbReference type="OrthoDB" id="9805563at2"/>
<keyword evidence="7 8" id="KW-0472">Membrane</keyword>
<reference evidence="9 10" key="1">
    <citation type="submission" date="2017-06" db="EMBL/GenBank/DDBJ databases">
        <authorList>
            <person name="Kim H.J."/>
            <person name="Triplett B.A."/>
        </authorList>
    </citation>
    <scope>NUCLEOTIDE SEQUENCE [LARGE SCALE GENOMIC DNA]</scope>
    <source>
        <strain evidence="9 10">DSM 29339</strain>
    </source>
</reference>
<name>A0A239MDH1_9RHOB</name>
<dbReference type="PANTHER" id="PTHR36838">
    <property type="entry name" value="AUXIN EFFLUX CARRIER FAMILY PROTEIN"/>
    <property type="match status" value="1"/>
</dbReference>
<dbReference type="RefSeq" id="WP_089235539.1">
    <property type="nucleotide sequence ID" value="NZ_FZOY01000017.1"/>
</dbReference>
<evidence type="ECO:0000256" key="8">
    <source>
        <dbReference type="SAM" id="Phobius"/>
    </source>
</evidence>
<comment type="subcellular location">
    <subcellularLocation>
        <location evidence="1">Cell membrane</location>
        <topology evidence="1">Multi-pass membrane protein</topology>
    </subcellularLocation>
</comment>
<feature type="transmembrane region" description="Helical" evidence="8">
    <location>
        <begin position="248"/>
        <end position="269"/>
    </location>
</feature>
<feature type="transmembrane region" description="Helical" evidence="8">
    <location>
        <begin position="276"/>
        <end position="297"/>
    </location>
</feature>
<dbReference type="InterPro" id="IPR004776">
    <property type="entry name" value="Mem_transp_PIN-like"/>
</dbReference>
<comment type="similarity">
    <text evidence="2">Belongs to the auxin efflux carrier (TC 2.A.69) family.</text>
</comment>
<dbReference type="PANTHER" id="PTHR36838:SF4">
    <property type="entry name" value="AUXIN EFFLUX CARRIER FAMILY PROTEIN"/>
    <property type="match status" value="1"/>
</dbReference>
<evidence type="ECO:0000313" key="10">
    <source>
        <dbReference type="Proteomes" id="UP000198426"/>
    </source>
</evidence>
<evidence type="ECO:0000313" key="9">
    <source>
        <dbReference type="EMBL" id="SNT40671.1"/>
    </source>
</evidence>
<accession>A0A239MDH1</accession>
<dbReference type="GO" id="GO:0005886">
    <property type="term" value="C:plasma membrane"/>
    <property type="evidence" value="ECO:0007669"/>
    <property type="project" value="UniProtKB-SubCell"/>
</dbReference>
<dbReference type="Pfam" id="PF03547">
    <property type="entry name" value="Mem_trans"/>
    <property type="match status" value="1"/>
</dbReference>
<keyword evidence="3" id="KW-0813">Transport</keyword>
<dbReference type="EMBL" id="FZOY01000017">
    <property type="protein sequence ID" value="SNT40671.1"/>
    <property type="molecule type" value="Genomic_DNA"/>
</dbReference>
<evidence type="ECO:0000256" key="3">
    <source>
        <dbReference type="ARBA" id="ARBA00022448"/>
    </source>
</evidence>
<feature type="transmembrane region" description="Helical" evidence="8">
    <location>
        <begin position="154"/>
        <end position="173"/>
    </location>
</feature>
<dbReference type="GO" id="GO:0055085">
    <property type="term" value="P:transmembrane transport"/>
    <property type="evidence" value="ECO:0007669"/>
    <property type="project" value="InterPro"/>
</dbReference>
<feature type="transmembrane region" description="Helical" evidence="8">
    <location>
        <begin position="193"/>
        <end position="212"/>
    </location>
</feature>
<organism evidence="9 10">
    <name type="scientific">Tropicimonas sediminicola</name>
    <dbReference type="NCBI Taxonomy" id="1031541"/>
    <lineage>
        <taxon>Bacteria</taxon>
        <taxon>Pseudomonadati</taxon>
        <taxon>Pseudomonadota</taxon>
        <taxon>Alphaproteobacteria</taxon>
        <taxon>Rhodobacterales</taxon>
        <taxon>Roseobacteraceae</taxon>
        <taxon>Tropicimonas</taxon>
    </lineage>
</organism>
<keyword evidence="6 8" id="KW-1133">Transmembrane helix</keyword>